<comment type="cofactor">
    <cofactor evidence="5">
        <name>Mg(2+)</name>
        <dbReference type="ChEBI" id="CHEBI:18420"/>
    </cofactor>
</comment>
<evidence type="ECO:0000313" key="6">
    <source>
        <dbReference type="EMBL" id="GCL35841.1"/>
    </source>
</evidence>
<dbReference type="Pfam" id="PF01812">
    <property type="entry name" value="5-FTHF_cyc-lig"/>
    <property type="match status" value="1"/>
</dbReference>
<dbReference type="GO" id="GO:0009396">
    <property type="term" value="P:folic acid-containing compound biosynthetic process"/>
    <property type="evidence" value="ECO:0007669"/>
    <property type="project" value="TreeGrafter"/>
</dbReference>
<dbReference type="InterPro" id="IPR037171">
    <property type="entry name" value="NagB/RpiA_transferase-like"/>
</dbReference>
<dbReference type="PIRSF" id="PIRSF006806">
    <property type="entry name" value="FTHF_cligase"/>
    <property type="match status" value="1"/>
</dbReference>
<keyword evidence="3 4" id="KW-0067">ATP-binding</keyword>
<dbReference type="SUPFAM" id="SSF100950">
    <property type="entry name" value="NagB/RpiA/CoA transferase-like"/>
    <property type="match status" value="1"/>
</dbReference>
<evidence type="ECO:0000256" key="2">
    <source>
        <dbReference type="ARBA" id="ARBA00022741"/>
    </source>
</evidence>
<evidence type="ECO:0000256" key="3">
    <source>
        <dbReference type="ARBA" id="ARBA00022840"/>
    </source>
</evidence>
<dbReference type="GO" id="GO:0030272">
    <property type="term" value="F:5-formyltetrahydrofolate cyclo-ligase activity"/>
    <property type="evidence" value="ECO:0007669"/>
    <property type="project" value="UniProtKB-EC"/>
</dbReference>
<reference evidence="7" key="1">
    <citation type="submission" date="2019-02" db="EMBL/GenBank/DDBJ databases">
        <title>Draft genome sequence of Sphaerospermopsis reniformis NIES-1949.</title>
        <authorList>
            <person name="Yamaguchi H."/>
            <person name="Suzuki S."/>
            <person name="Kawachi M."/>
        </authorList>
    </citation>
    <scope>NUCLEOTIDE SEQUENCE [LARGE SCALE GENOMIC DNA]</scope>
    <source>
        <strain evidence="7">NIES-1949</strain>
    </source>
</reference>
<comment type="caution">
    <text evidence="6">The sequence shown here is derived from an EMBL/GenBank/DDBJ whole genome shotgun (WGS) entry which is preliminary data.</text>
</comment>
<evidence type="ECO:0000256" key="4">
    <source>
        <dbReference type="PIRSR" id="PIRSR006806-1"/>
    </source>
</evidence>
<protein>
    <recommendedName>
        <fullName evidence="5">5-formyltetrahydrofolate cyclo-ligase</fullName>
        <ecNumber evidence="5">6.3.3.2</ecNumber>
    </recommendedName>
</protein>
<gene>
    <name evidence="6" type="ORF">SR1949_09410</name>
</gene>
<dbReference type="EMBL" id="BJCE01000019">
    <property type="protein sequence ID" value="GCL35841.1"/>
    <property type="molecule type" value="Genomic_DNA"/>
</dbReference>
<dbReference type="PANTHER" id="PTHR23407:SF1">
    <property type="entry name" value="5-FORMYLTETRAHYDROFOLATE CYCLO-LIGASE"/>
    <property type="match status" value="1"/>
</dbReference>
<dbReference type="AlphaFoldDB" id="A0A479ZXE2"/>
<dbReference type="PANTHER" id="PTHR23407">
    <property type="entry name" value="ATPASE INHIBITOR/5-FORMYLTETRAHYDROFOLATE CYCLO-LIGASE"/>
    <property type="match status" value="1"/>
</dbReference>
<dbReference type="InterPro" id="IPR002698">
    <property type="entry name" value="FTHF_cligase"/>
</dbReference>
<dbReference type="EC" id="6.3.3.2" evidence="5"/>
<organism evidence="6 7">
    <name type="scientific">Sphaerospermopsis reniformis</name>
    <dbReference type="NCBI Taxonomy" id="531300"/>
    <lineage>
        <taxon>Bacteria</taxon>
        <taxon>Bacillati</taxon>
        <taxon>Cyanobacteriota</taxon>
        <taxon>Cyanophyceae</taxon>
        <taxon>Nostocales</taxon>
        <taxon>Aphanizomenonaceae</taxon>
        <taxon>Sphaerospermopsis</taxon>
    </lineage>
</organism>
<keyword evidence="6" id="KW-0436">Ligase</keyword>
<keyword evidence="2 4" id="KW-0547">Nucleotide-binding</keyword>
<dbReference type="Proteomes" id="UP000300142">
    <property type="component" value="Unassembled WGS sequence"/>
</dbReference>
<sequence>MNETIVNYQLSIINYQFTCQLLPVRTLLKIDSQLNKTELRRSLLRKRQSMTVQDWQKKSDRISSQLQSSPLFTQATTILAYFSFRQEPDLSPLFTDSQRSWGFPRCVGESLSWHLWQPDDILQTGNYGITEPHPEAPTINPTEVDLILVPSVACDRQGYRLGYGGGYYDRLLSSPIWANIPTIGVVFDFAYFHQLPFDNWDKCLQGVITESQIYIR</sequence>
<evidence type="ECO:0000256" key="5">
    <source>
        <dbReference type="RuleBase" id="RU361279"/>
    </source>
</evidence>
<evidence type="ECO:0000313" key="7">
    <source>
        <dbReference type="Proteomes" id="UP000300142"/>
    </source>
</evidence>
<dbReference type="GO" id="GO:0035999">
    <property type="term" value="P:tetrahydrofolate interconversion"/>
    <property type="evidence" value="ECO:0007669"/>
    <property type="project" value="TreeGrafter"/>
</dbReference>
<dbReference type="Gene3D" id="3.40.50.10420">
    <property type="entry name" value="NagB/RpiA/CoA transferase-like"/>
    <property type="match status" value="1"/>
</dbReference>
<dbReference type="InterPro" id="IPR024185">
    <property type="entry name" value="FTHF_cligase-like_sf"/>
</dbReference>
<accession>A0A479ZXE2</accession>
<comment type="catalytic activity">
    <reaction evidence="5">
        <text>(6S)-5-formyl-5,6,7,8-tetrahydrofolate + ATP = (6R)-5,10-methenyltetrahydrofolate + ADP + phosphate</text>
        <dbReference type="Rhea" id="RHEA:10488"/>
        <dbReference type="ChEBI" id="CHEBI:30616"/>
        <dbReference type="ChEBI" id="CHEBI:43474"/>
        <dbReference type="ChEBI" id="CHEBI:57455"/>
        <dbReference type="ChEBI" id="CHEBI:57457"/>
        <dbReference type="ChEBI" id="CHEBI:456216"/>
        <dbReference type="EC" id="6.3.3.2"/>
    </reaction>
</comment>
<dbReference type="GO" id="GO:0005524">
    <property type="term" value="F:ATP binding"/>
    <property type="evidence" value="ECO:0007669"/>
    <property type="project" value="UniProtKB-KW"/>
</dbReference>
<proteinExistence type="inferred from homology"/>
<feature type="binding site" evidence="4">
    <location>
        <position position="87"/>
    </location>
    <ligand>
        <name>substrate</name>
    </ligand>
</feature>
<feature type="binding site" evidence="4">
    <location>
        <begin position="36"/>
        <end position="40"/>
    </location>
    <ligand>
        <name>ATP</name>
        <dbReference type="ChEBI" id="CHEBI:30616"/>
    </ligand>
</feature>
<dbReference type="NCBIfam" id="TIGR02727">
    <property type="entry name" value="MTHFS_bact"/>
    <property type="match status" value="1"/>
</dbReference>
<feature type="binding site" evidence="4">
    <location>
        <begin position="160"/>
        <end position="168"/>
    </location>
    <ligand>
        <name>ATP</name>
        <dbReference type="ChEBI" id="CHEBI:30616"/>
    </ligand>
</feature>
<evidence type="ECO:0000256" key="1">
    <source>
        <dbReference type="ARBA" id="ARBA00010638"/>
    </source>
</evidence>
<keyword evidence="5" id="KW-0460">Magnesium</keyword>
<dbReference type="GO" id="GO:0046872">
    <property type="term" value="F:metal ion binding"/>
    <property type="evidence" value="ECO:0007669"/>
    <property type="project" value="UniProtKB-KW"/>
</dbReference>
<comment type="similarity">
    <text evidence="1 5">Belongs to the 5-formyltetrahydrofolate cyclo-ligase family.</text>
</comment>
<keyword evidence="7" id="KW-1185">Reference proteome</keyword>
<keyword evidence="5" id="KW-0479">Metal-binding</keyword>
<name>A0A479ZXE2_9CYAN</name>